<feature type="compositionally biased region" description="Low complexity" evidence="3">
    <location>
        <begin position="110"/>
        <end position="122"/>
    </location>
</feature>
<dbReference type="InterPro" id="IPR012334">
    <property type="entry name" value="Pectin_lyas_fold"/>
</dbReference>
<sequence length="695" mass="74425">MRFDRRTFLRSIGAGAVAPAVGLFDRTATAATVITIRGGGADIWNTEDAFHFYYETVDGDFDVQVRNTALENTDPNAKTGIMARNSEDPGAPNVLLRRTPSGAASLQWRSESGSETISTTSGGEDESELDGGSLQAEWLRLRRQGDVFEAYGSDDGTDWTTIARLDGVELSDSALVGLPVTSHNVGVRCTARLRDLSGIDPDTNRDVGDVSVTGSVETEEGVPFVTTGDATDVTARKATLRGELTDLGGADAASCYVEYREVPSAAWTATAAQTRTEPGTFDVRLTDLTSRRYYEYRAVVETENGDRTVGSSETVGTPSQSNGGSNGGGPDSASRVDFADGFAVPAPWLDDDTPIIPVTEPNRRQLAAAVGIDGPRLVVFETSGTVDLGKQRLTVSSDELYLAGQTAPSPGITLVQGDLWIDADDCVIQHLRVRPGDANLTEESDWEPDGIRTGDGTQNNVIDHCTTTWAVDENLSVGYDTVNTTVSNCLIAEPLQDATHHKGDHGYGSLIGNGASNVTLAGNVWAHNYDRNPRLKQGTRTVVANNVIYHYNDGVWMDPDTEASIESNVFRRPVSDQLAVFGEGAAALDDNVATTPTTSEGITQLDTRPLWPTALETVGSENVVEHNLTNAGARPADRTAADERVLEQLRTEGGSYIDSQTEVGGYPELEVVTHRLTIPQGGTRAWLRAKARAVE</sequence>
<proteinExistence type="predicted"/>
<evidence type="ECO:0000256" key="2">
    <source>
        <dbReference type="ARBA" id="ARBA00023180"/>
    </source>
</evidence>
<evidence type="ECO:0000313" key="4">
    <source>
        <dbReference type="EMBL" id="UPM44290.1"/>
    </source>
</evidence>
<dbReference type="PANTHER" id="PTHR42970">
    <property type="entry name" value="PECTATE LYASE C-RELATED"/>
    <property type="match status" value="1"/>
</dbReference>
<dbReference type="InterPro" id="IPR011050">
    <property type="entry name" value="Pectin_lyase_fold/virulence"/>
</dbReference>
<dbReference type="GO" id="GO:0016829">
    <property type="term" value="F:lyase activity"/>
    <property type="evidence" value="ECO:0007669"/>
    <property type="project" value="UniProtKB-KW"/>
</dbReference>
<dbReference type="Gene3D" id="2.60.120.200">
    <property type="match status" value="1"/>
</dbReference>
<keyword evidence="4" id="KW-0456">Lyase</keyword>
<keyword evidence="1" id="KW-0479">Metal-binding</keyword>
<dbReference type="Gene3D" id="2.160.20.10">
    <property type="entry name" value="Single-stranded right-handed beta-helix, Pectin lyase-like"/>
    <property type="match status" value="1"/>
</dbReference>
<keyword evidence="4" id="KW-0614">Plasmid</keyword>
<dbReference type="PANTHER" id="PTHR42970:SF1">
    <property type="entry name" value="PECTATE LYASE C-RELATED"/>
    <property type="match status" value="1"/>
</dbReference>
<name>A0A8U0A503_9EURY</name>
<evidence type="ECO:0000256" key="3">
    <source>
        <dbReference type="SAM" id="MobiDB-lite"/>
    </source>
</evidence>
<keyword evidence="5" id="KW-1185">Reference proteome</keyword>
<dbReference type="Proteomes" id="UP000831768">
    <property type="component" value="Plasmid unnamed1"/>
</dbReference>
<geneLocation type="plasmid" evidence="4 5">
    <name>unnamed1</name>
</geneLocation>
<dbReference type="KEGG" id="haad:MW046_14865"/>
<protein>
    <submittedName>
        <fullName evidence="4">Pectate lyase</fullName>
    </submittedName>
</protein>
<dbReference type="InterPro" id="IPR006311">
    <property type="entry name" value="TAT_signal"/>
</dbReference>
<dbReference type="PROSITE" id="PS51318">
    <property type="entry name" value="TAT"/>
    <property type="match status" value="1"/>
</dbReference>
<accession>A0A8U0A503</accession>
<dbReference type="SUPFAM" id="SSF51126">
    <property type="entry name" value="Pectin lyase-like"/>
    <property type="match status" value="1"/>
</dbReference>
<evidence type="ECO:0000256" key="1">
    <source>
        <dbReference type="ARBA" id="ARBA00022723"/>
    </source>
</evidence>
<evidence type="ECO:0000313" key="5">
    <source>
        <dbReference type="Proteomes" id="UP000831768"/>
    </source>
</evidence>
<feature type="region of interest" description="Disordered" evidence="3">
    <location>
        <begin position="74"/>
        <end position="93"/>
    </location>
</feature>
<feature type="region of interest" description="Disordered" evidence="3">
    <location>
        <begin position="304"/>
        <end position="336"/>
    </location>
</feature>
<keyword evidence="2" id="KW-0325">Glycoprotein</keyword>
<feature type="compositionally biased region" description="Polar residues" evidence="3">
    <location>
        <begin position="309"/>
        <end position="320"/>
    </location>
</feature>
<dbReference type="RefSeq" id="WP_247994944.1">
    <property type="nucleotide sequence ID" value="NZ_CP096020.1"/>
</dbReference>
<dbReference type="AlphaFoldDB" id="A0A8U0A503"/>
<gene>
    <name evidence="4" type="ORF">MW046_14865</name>
</gene>
<dbReference type="GO" id="GO:0046872">
    <property type="term" value="F:metal ion binding"/>
    <property type="evidence" value="ECO:0007669"/>
    <property type="project" value="UniProtKB-KW"/>
</dbReference>
<organism evidence="4 5">
    <name type="scientific">Halocatena salina</name>
    <dbReference type="NCBI Taxonomy" id="2934340"/>
    <lineage>
        <taxon>Archaea</taxon>
        <taxon>Methanobacteriati</taxon>
        <taxon>Methanobacteriota</taxon>
        <taxon>Stenosarchaea group</taxon>
        <taxon>Halobacteria</taxon>
        <taxon>Halobacteriales</taxon>
        <taxon>Natronomonadaceae</taxon>
        <taxon>Halocatena</taxon>
    </lineage>
</organism>
<dbReference type="InterPro" id="IPR052063">
    <property type="entry name" value="Polysaccharide_Lyase_1"/>
</dbReference>
<dbReference type="EMBL" id="CP096020">
    <property type="protein sequence ID" value="UPM44290.1"/>
    <property type="molecule type" value="Genomic_DNA"/>
</dbReference>
<feature type="region of interest" description="Disordered" evidence="3">
    <location>
        <begin position="105"/>
        <end position="132"/>
    </location>
</feature>
<dbReference type="GeneID" id="71929354"/>
<reference evidence="4" key="1">
    <citation type="submission" date="2022-04" db="EMBL/GenBank/DDBJ databases">
        <title>Halocatena sp. nov., isolated from a salt lake.</title>
        <authorList>
            <person name="Cui H.-L."/>
        </authorList>
    </citation>
    <scope>NUCLEOTIDE SEQUENCE</scope>
    <source>
        <strain evidence="4">AD-1</strain>
        <plasmid evidence="4">unnamed1</plasmid>
    </source>
</reference>